<evidence type="ECO:0000313" key="2">
    <source>
        <dbReference type="Proteomes" id="UP000190648"/>
    </source>
</evidence>
<proteinExistence type="predicted"/>
<dbReference type="EMBL" id="LSYS01001034">
    <property type="protein sequence ID" value="OPJ89909.1"/>
    <property type="molecule type" value="Genomic_DNA"/>
</dbReference>
<protein>
    <submittedName>
        <fullName evidence="1">Uncharacterized protein</fullName>
    </submittedName>
</protein>
<sequence length="103" mass="11052">MEGICAAGATQVLWNRCIPSQEDQGTNCRGPPRCRCSAGEKEGLVFSIAYRLAAAVLSLQRCICTGISILKEVVTLKMETNSGILVVMSLAVFMTHKISTSLC</sequence>
<dbReference type="AlphaFoldDB" id="A0A1V4KZI5"/>
<organism evidence="1 2">
    <name type="scientific">Patagioenas fasciata monilis</name>
    <dbReference type="NCBI Taxonomy" id="372326"/>
    <lineage>
        <taxon>Eukaryota</taxon>
        <taxon>Metazoa</taxon>
        <taxon>Chordata</taxon>
        <taxon>Craniata</taxon>
        <taxon>Vertebrata</taxon>
        <taxon>Euteleostomi</taxon>
        <taxon>Archelosauria</taxon>
        <taxon>Archosauria</taxon>
        <taxon>Dinosauria</taxon>
        <taxon>Saurischia</taxon>
        <taxon>Theropoda</taxon>
        <taxon>Coelurosauria</taxon>
        <taxon>Aves</taxon>
        <taxon>Neognathae</taxon>
        <taxon>Neoaves</taxon>
        <taxon>Columbimorphae</taxon>
        <taxon>Columbiformes</taxon>
        <taxon>Columbidae</taxon>
        <taxon>Patagioenas</taxon>
    </lineage>
</organism>
<dbReference type="Proteomes" id="UP000190648">
    <property type="component" value="Unassembled WGS sequence"/>
</dbReference>
<evidence type="ECO:0000313" key="1">
    <source>
        <dbReference type="EMBL" id="OPJ89909.1"/>
    </source>
</evidence>
<gene>
    <name evidence="1" type="ORF">AV530_014689</name>
</gene>
<accession>A0A1V4KZI5</accession>
<name>A0A1V4KZI5_PATFA</name>
<comment type="caution">
    <text evidence="1">The sequence shown here is derived from an EMBL/GenBank/DDBJ whole genome shotgun (WGS) entry which is preliminary data.</text>
</comment>
<reference evidence="1 2" key="1">
    <citation type="submission" date="2016-02" db="EMBL/GenBank/DDBJ databases">
        <title>Band-tailed pigeon sequencing and assembly.</title>
        <authorList>
            <person name="Soares A.E."/>
            <person name="Novak B.J."/>
            <person name="Rice E.S."/>
            <person name="O'Connell B."/>
            <person name="Chang D."/>
            <person name="Weber S."/>
            <person name="Shapiro B."/>
        </authorList>
    </citation>
    <scope>NUCLEOTIDE SEQUENCE [LARGE SCALE GENOMIC DNA]</scope>
    <source>
        <strain evidence="1">BTP2013</strain>
        <tissue evidence="1">Blood</tissue>
    </source>
</reference>
<keyword evidence="2" id="KW-1185">Reference proteome</keyword>